<dbReference type="AlphaFoldDB" id="A0A841I0N5"/>
<dbReference type="Pfam" id="PF07687">
    <property type="entry name" value="M20_dimer"/>
    <property type="match status" value="1"/>
</dbReference>
<dbReference type="PANTHER" id="PTHR11014">
    <property type="entry name" value="PEPTIDASE M20 FAMILY MEMBER"/>
    <property type="match status" value="1"/>
</dbReference>
<feature type="domain" description="Peptidase M20 dimerisation" evidence="3">
    <location>
        <begin position="193"/>
        <end position="291"/>
    </location>
</feature>
<dbReference type="InterPro" id="IPR011650">
    <property type="entry name" value="Peptidase_M20_dimer"/>
</dbReference>
<keyword evidence="1 4" id="KW-0378">Hydrolase</keyword>
<evidence type="ECO:0000313" key="5">
    <source>
        <dbReference type="Proteomes" id="UP000569951"/>
    </source>
</evidence>
<dbReference type="NCBIfam" id="TIGR01891">
    <property type="entry name" value="amidohydrolases"/>
    <property type="match status" value="1"/>
</dbReference>
<dbReference type="InterPro" id="IPR002933">
    <property type="entry name" value="Peptidase_M20"/>
</dbReference>
<dbReference type="Pfam" id="PF01546">
    <property type="entry name" value="Peptidase_M20"/>
    <property type="match status" value="1"/>
</dbReference>
<sequence length="402" mass="42365">MTLTQTPARLARARELADEMIAFRRDLHRHPELSFQEVRTGERVAAHLRALGYSVRHPVARTGVVADLHRGSGPTVAVRADMDALPILEETGLEFASQNAGVMHACGHDAHTAMLMGAARLLAESDFAGTVRLIAQPAEEGPGDDPEGYSGGYRMVEAGALEGVHAALALHVQPFLPVGRIDVQAGPRMASADSFRLVVRGVSAHGAQPQHGVDALLAAAAIVMAAQGIVARNLSPLEAGVVTFGAIQGGTKENIIADEVVLRGTVRALSAPVRERLLTRLRTVVSATAEAYGASAELSFEPGYPVTENHPGATRVLQNTVRSLLGEDALAYPEPTLGAEDFSFMLQRVPGAYAMLGAAPEGEVIGVHHPRFRLSEQALPIGAAYLAQGALDLLAAVRTAEL</sequence>
<feature type="binding site" evidence="2">
    <location>
        <position position="368"/>
    </location>
    <ligand>
        <name>Mn(2+)</name>
        <dbReference type="ChEBI" id="CHEBI:29035"/>
        <label>2</label>
    </ligand>
</feature>
<gene>
    <name evidence="4" type="ORF">HNR42_001089</name>
</gene>
<accession>A0A841I0N5</accession>
<reference evidence="4 5" key="1">
    <citation type="submission" date="2020-08" db="EMBL/GenBank/DDBJ databases">
        <title>Genomic Encyclopedia of Type Strains, Phase IV (KMG-IV): sequencing the most valuable type-strain genomes for metagenomic binning, comparative biology and taxonomic classification.</title>
        <authorList>
            <person name="Goeker M."/>
        </authorList>
    </citation>
    <scope>NUCLEOTIDE SEQUENCE [LARGE SCALE GENOMIC DNA]</scope>
    <source>
        <strain evidence="4 5">DSM 21458</strain>
    </source>
</reference>
<feature type="binding site" evidence="2">
    <location>
        <position position="106"/>
    </location>
    <ligand>
        <name>Mn(2+)</name>
        <dbReference type="ChEBI" id="CHEBI:29035"/>
        <label>2</label>
    </ligand>
</feature>
<dbReference type="GO" id="GO:0019877">
    <property type="term" value="P:diaminopimelate biosynthetic process"/>
    <property type="evidence" value="ECO:0007669"/>
    <property type="project" value="UniProtKB-ARBA"/>
</dbReference>
<dbReference type="SUPFAM" id="SSF53187">
    <property type="entry name" value="Zn-dependent exopeptidases"/>
    <property type="match status" value="1"/>
</dbReference>
<keyword evidence="5" id="KW-1185">Reference proteome</keyword>
<dbReference type="EC" id="3.5.1.-" evidence="4"/>
<keyword evidence="2" id="KW-0464">Manganese</keyword>
<feature type="binding site" evidence="2">
    <location>
        <position position="108"/>
    </location>
    <ligand>
        <name>Mn(2+)</name>
        <dbReference type="ChEBI" id="CHEBI:29035"/>
        <label>2</label>
    </ligand>
</feature>
<evidence type="ECO:0000313" key="4">
    <source>
        <dbReference type="EMBL" id="MBB6097672.1"/>
    </source>
</evidence>
<dbReference type="EMBL" id="JACHHG010000003">
    <property type="protein sequence ID" value="MBB6097672.1"/>
    <property type="molecule type" value="Genomic_DNA"/>
</dbReference>
<dbReference type="GO" id="GO:0046872">
    <property type="term" value="F:metal ion binding"/>
    <property type="evidence" value="ECO:0007669"/>
    <property type="project" value="UniProtKB-KW"/>
</dbReference>
<comment type="cofactor">
    <cofactor evidence="2">
        <name>Mn(2+)</name>
        <dbReference type="ChEBI" id="CHEBI:29035"/>
    </cofactor>
    <text evidence="2">The Mn(2+) ion enhances activity.</text>
</comment>
<keyword evidence="2" id="KW-0479">Metal-binding</keyword>
<evidence type="ECO:0000259" key="3">
    <source>
        <dbReference type="Pfam" id="PF07687"/>
    </source>
</evidence>
<dbReference type="PANTHER" id="PTHR11014:SF63">
    <property type="entry name" value="METALLOPEPTIDASE, PUTATIVE (AFU_ORTHOLOGUE AFUA_6G09600)-RELATED"/>
    <property type="match status" value="1"/>
</dbReference>
<dbReference type="PIRSF" id="PIRSF005962">
    <property type="entry name" value="Pept_M20D_amidohydro"/>
    <property type="match status" value="1"/>
</dbReference>
<feature type="binding site" evidence="2">
    <location>
        <position position="171"/>
    </location>
    <ligand>
        <name>Mn(2+)</name>
        <dbReference type="ChEBI" id="CHEBI:29035"/>
        <label>2</label>
    </ligand>
</feature>
<organism evidence="4 5">
    <name type="scientific">Deinobacterium chartae</name>
    <dbReference type="NCBI Taxonomy" id="521158"/>
    <lineage>
        <taxon>Bacteria</taxon>
        <taxon>Thermotogati</taxon>
        <taxon>Deinococcota</taxon>
        <taxon>Deinococci</taxon>
        <taxon>Deinococcales</taxon>
        <taxon>Deinococcaceae</taxon>
        <taxon>Deinobacterium</taxon>
    </lineage>
</organism>
<dbReference type="GO" id="GO:0050118">
    <property type="term" value="F:N-acetyldiaminopimelate deacetylase activity"/>
    <property type="evidence" value="ECO:0007669"/>
    <property type="project" value="UniProtKB-ARBA"/>
</dbReference>
<name>A0A841I0N5_9DEIO</name>
<feature type="binding site" evidence="2">
    <location>
        <position position="140"/>
    </location>
    <ligand>
        <name>Mn(2+)</name>
        <dbReference type="ChEBI" id="CHEBI:29035"/>
        <label>2</label>
    </ligand>
</feature>
<dbReference type="Proteomes" id="UP000569951">
    <property type="component" value="Unassembled WGS sequence"/>
</dbReference>
<dbReference type="Gene3D" id="3.30.70.360">
    <property type="match status" value="1"/>
</dbReference>
<evidence type="ECO:0000256" key="2">
    <source>
        <dbReference type="PIRSR" id="PIRSR005962-1"/>
    </source>
</evidence>
<protein>
    <submittedName>
        <fullName evidence="4">Amidohydrolase</fullName>
        <ecNumber evidence="4">3.5.1.-</ecNumber>
    </submittedName>
</protein>
<evidence type="ECO:0000256" key="1">
    <source>
        <dbReference type="ARBA" id="ARBA00022801"/>
    </source>
</evidence>
<dbReference type="InterPro" id="IPR036264">
    <property type="entry name" value="Bact_exopeptidase_dim_dom"/>
</dbReference>
<dbReference type="InterPro" id="IPR017439">
    <property type="entry name" value="Amidohydrolase"/>
</dbReference>
<dbReference type="RefSeq" id="WP_183985338.1">
    <property type="nucleotide sequence ID" value="NZ_JACHHG010000003.1"/>
</dbReference>
<proteinExistence type="predicted"/>
<dbReference type="SUPFAM" id="SSF55031">
    <property type="entry name" value="Bacterial exopeptidase dimerisation domain"/>
    <property type="match status" value="1"/>
</dbReference>
<comment type="caution">
    <text evidence="4">The sequence shown here is derived from an EMBL/GenBank/DDBJ whole genome shotgun (WGS) entry which is preliminary data.</text>
</comment>
<dbReference type="Gene3D" id="3.40.630.10">
    <property type="entry name" value="Zn peptidases"/>
    <property type="match status" value="1"/>
</dbReference>
<dbReference type="FunFam" id="3.30.70.360:FF:000001">
    <property type="entry name" value="N-acetyldiaminopimelate deacetylase"/>
    <property type="match status" value="1"/>
</dbReference>